<keyword evidence="4" id="KW-1185">Reference proteome</keyword>
<dbReference type="STRING" id="1399860.A0A2C5X760"/>
<feature type="region of interest" description="Disordered" evidence="1">
    <location>
        <begin position="402"/>
        <end position="423"/>
    </location>
</feature>
<comment type="caution">
    <text evidence="3">The sequence shown here is derived from an EMBL/GenBank/DDBJ whole genome shotgun (WGS) entry which is preliminary data.</text>
</comment>
<evidence type="ECO:0000313" key="3">
    <source>
        <dbReference type="EMBL" id="PHH59169.1"/>
    </source>
</evidence>
<dbReference type="InterPro" id="IPR048263">
    <property type="entry name" value="Arb2"/>
</dbReference>
<dbReference type="GO" id="GO:0035197">
    <property type="term" value="F:siRNA binding"/>
    <property type="evidence" value="ECO:0007669"/>
    <property type="project" value="TreeGrafter"/>
</dbReference>
<dbReference type="AlphaFoldDB" id="A0A2C5X760"/>
<dbReference type="GO" id="GO:0005634">
    <property type="term" value="C:nucleus"/>
    <property type="evidence" value="ECO:0007669"/>
    <property type="project" value="TreeGrafter"/>
</dbReference>
<organism evidence="3 4">
    <name type="scientific">Ophiocordyceps australis</name>
    <dbReference type="NCBI Taxonomy" id="1399860"/>
    <lineage>
        <taxon>Eukaryota</taxon>
        <taxon>Fungi</taxon>
        <taxon>Dikarya</taxon>
        <taxon>Ascomycota</taxon>
        <taxon>Pezizomycotina</taxon>
        <taxon>Sordariomycetes</taxon>
        <taxon>Hypocreomycetidae</taxon>
        <taxon>Hypocreales</taxon>
        <taxon>Ophiocordycipitaceae</taxon>
        <taxon>Ophiocordyceps</taxon>
    </lineage>
</organism>
<feature type="compositionally biased region" description="Acidic residues" evidence="1">
    <location>
        <begin position="366"/>
        <end position="382"/>
    </location>
</feature>
<dbReference type="InterPro" id="IPR053858">
    <property type="entry name" value="Arb2_dom"/>
</dbReference>
<dbReference type="Proteomes" id="UP000226192">
    <property type="component" value="Unassembled WGS sequence"/>
</dbReference>
<dbReference type="GO" id="GO:0031048">
    <property type="term" value="P:regulatory ncRNA-mediated heterochromatin formation"/>
    <property type="evidence" value="ECO:0007669"/>
    <property type="project" value="TreeGrafter"/>
</dbReference>
<sequence length="423" mass="46939">MFRRHWSGLPKDPSFPEDLKALGYFVNDKDEVRLIENPDFYFKFFLSRNSRVNDRQRFAFNYALQRIIHSRLESLGLERIPLPLGTSPSQRHVPIYASANLGSKPRVVVIFGETVQDLGMLAGRVANGPGGIDKGSMVSVVRELGKQACSQQDGQPPGVLIANPGELYWWPDGGRSVTVAGARALPLPSAVHRGYKYVPAVNSVPCNEDSERHVEYIFNSVLKSLANEDAVISVVAIGLCCDLVTRFLDGQEAWAVWGKRLSSMLLCGHTWPDDCLENESFKDFLAKRARAYLVSSEPLDAPLAPPSGNIYQGIPNLGCPSHSSSEPLHTEMVLIRALEPALKYLETVAHTPNYENSPIIVTEPPPQDDDDEPAQDCWDELPDDMKPPIGKVNQEWMQTQVDQLRSQSEATGHVQPDDLNKSI</sequence>
<proteinExistence type="predicted"/>
<dbReference type="PANTHER" id="PTHR21357">
    <property type="entry name" value="FAM172 FAMILY PROTEIN HOMOLOG CG10038"/>
    <property type="match status" value="1"/>
</dbReference>
<dbReference type="OrthoDB" id="421951at2759"/>
<reference evidence="3 4" key="1">
    <citation type="submission" date="2017-06" db="EMBL/GenBank/DDBJ databases">
        <title>Ant-infecting Ophiocordyceps genomes reveal a high diversity of potential behavioral manipulation genes and a possible major role for enterotoxins.</title>
        <authorList>
            <person name="De Bekker C."/>
            <person name="Evans H.C."/>
            <person name="Brachmann A."/>
            <person name="Hughes D.P."/>
        </authorList>
    </citation>
    <scope>NUCLEOTIDE SEQUENCE [LARGE SCALE GENOMIC DNA]</scope>
    <source>
        <strain evidence="3 4">Map64</strain>
    </source>
</reference>
<dbReference type="EMBL" id="NJET01000232">
    <property type="protein sequence ID" value="PHH59169.1"/>
    <property type="molecule type" value="Genomic_DNA"/>
</dbReference>
<dbReference type="PANTHER" id="PTHR21357:SF4">
    <property type="entry name" value="FAM172 FAMILY PROTEIN HOMOLOG CG10038"/>
    <property type="match status" value="1"/>
</dbReference>
<name>A0A2C5X760_9HYPO</name>
<evidence type="ECO:0000256" key="1">
    <source>
        <dbReference type="SAM" id="MobiDB-lite"/>
    </source>
</evidence>
<accession>A0A2C5X760</accession>
<evidence type="ECO:0000259" key="2">
    <source>
        <dbReference type="Pfam" id="PF22749"/>
    </source>
</evidence>
<dbReference type="Pfam" id="PF22749">
    <property type="entry name" value="Arb2"/>
    <property type="match status" value="1"/>
</dbReference>
<feature type="region of interest" description="Disordered" evidence="1">
    <location>
        <begin position="364"/>
        <end position="388"/>
    </location>
</feature>
<gene>
    <name evidence="3" type="ORF">CDD81_3671</name>
</gene>
<protein>
    <recommendedName>
        <fullName evidence="2">Arb2 domain-containing protein</fullName>
    </recommendedName>
</protein>
<feature type="domain" description="Arb2" evidence="2">
    <location>
        <begin position="15"/>
        <end position="299"/>
    </location>
</feature>
<evidence type="ECO:0000313" key="4">
    <source>
        <dbReference type="Proteomes" id="UP000226192"/>
    </source>
</evidence>